<organism evidence="1 2">
    <name type="scientific">Lentinula lateritia</name>
    <dbReference type="NCBI Taxonomy" id="40482"/>
    <lineage>
        <taxon>Eukaryota</taxon>
        <taxon>Fungi</taxon>
        <taxon>Dikarya</taxon>
        <taxon>Basidiomycota</taxon>
        <taxon>Agaricomycotina</taxon>
        <taxon>Agaricomycetes</taxon>
        <taxon>Agaricomycetidae</taxon>
        <taxon>Agaricales</taxon>
        <taxon>Marasmiineae</taxon>
        <taxon>Omphalotaceae</taxon>
        <taxon>Lentinula</taxon>
    </lineage>
</organism>
<dbReference type="AlphaFoldDB" id="A0A9W9AY41"/>
<dbReference type="Proteomes" id="UP001150238">
    <property type="component" value="Unassembled WGS sequence"/>
</dbReference>
<gene>
    <name evidence="1" type="ORF">C8J55DRAFT_381166</name>
</gene>
<proteinExistence type="predicted"/>
<name>A0A9W9AY41_9AGAR</name>
<accession>A0A9W9AY41</accession>
<evidence type="ECO:0000313" key="2">
    <source>
        <dbReference type="Proteomes" id="UP001150238"/>
    </source>
</evidence>
<comment type="caution">
    <text evidence="1">The sequence shown here is derived from an EMBL/GenBank/DDBJ whole genome shotgun (WGS) entry which is preliminary data.</text>
</comment>
<dbReference type="EMBL" id="JANVFS010000004">
    <property type="protein sequence ID" value="KAJ4493132.1"/>
    <property type="molecule type" value="Genomic_DNA"/>
</dbReference>
<sequence>QWATFRNRLIMQQFFRLIHAEEEIDWIHIEICHLLTYICEEQRVLGAKAAEVEGENPALVLQIREYWDERARFNDLHWRSLIAIKRLRGF</sequence>
<feature type="non-terminal residue" evidence="1">
    <location>
        <position position="1"/>
    </location>
</feature>
<feature type="non-terminal residue" evidence="1">
    <location>
        <position position="90"/>
    </location>
</feature>
<reference evidence="1" key="1">
    <citation type="submission" date="2022-08" db="EMBL/GenBank/DDBJ databases">
        <authorList>
            <consortium name="DOE Joint Genome Institute"/>
            <person name="Min B."/>
            <person name="Riley R."/>
            <person name="Sierra-Patev S."/>
            <person name="Naranjo-Ortiz M."/>
            <person name="Looney B."/>
            <person name="Konkel Z."/>
            <person name="Slot J.C."/>
            <person name="Sakamoto Y."/>
            <person name="Steenwyk J.L."/>
            <person name="Rokas A."/>
            <person name="Carro J."/>
            <person name="Camarero S."/>
            <person name="Ferreira P."/>
            <person name="Molpeceres G."/>
            <person name="Ruiz-Duenas F.J."/>
            <person name="Serrano A."/>
            <person name="Henrissat B."/>
            <person name="Drula E."/>
            <person name="Hughes K.W."/>
            <person name="Mata J.L."/>
            <person name="Ishikawa N.K."/>
            <person name="Vargas-Isla R."/>
            <person name="Ushijima S."/>
            <person name="Smith C.A."/>
            <person name="Ahrendt S."/>
            <person name="Andreopoulos W."/>
            <person name="He G."/>
            <person name="Labutti K."/>
            <person name="Lipzen A."/>
            <person name="Ng V."/>
            <person name="Sandor L."/>
            <person name="Barry K."/>
            <person name="Martinez A.T."/>
            <person name="Xiao Y."/>
            <person name="Gibbons J.G."/>
            <person name="Terashima K."/>
            <person name="Hibbett D.S."/>
            <person name="Grigoriev I.V."/>
        </authorList>
    </citation>
    <scope>NUCLEOTIDE SEQUENCE</scope>
    <source>
        <strain evidence="1">Sp2 HRB7682 ss15</strain>
    </source>
</reference>
<reference evidence="1" key="2">
    <citation type="journal article" date="2023" name="Proc. Natl. Acad. Sci. U.S.A.">
        <title>A global phylogenomic analysis of the shiitake genus Lentinula.</title>
        <authorList>
            <person name="Sierra-Patev S."/>
            <person name="Min B."/>
            <person name="Naranjo-Ortiz M."/>
            <person name="Looney B."/>
            <person name="Konkel Z."/>
            <person name="Slot J.C."/>
            <person name="Sakamoto Y."/>
            <person name="Steenwyk J.L."/>
            <person name="Rokas A."/>
            <person name="Carro J."/>
            <person name="Camarero S."/>
            <person name="Ferreira P."/>
            <person name="Molpeceres G."/>
            <person name="Ruiz-Duenas F.J."/>
            <person name="Serrano A."/>
            <person name="Henrissat B."/>
            <person name="Drula E."/>
            <person name="Hughes K.W."/>
            <person name="Mata J.L."/>
            <person name="Ishikawa N.K."/>
            <person name="Vargas-Isla R."/>
            <person name="Ushijima S."/>
            <person name="Smith C.A."/>
            <person name="Donoghue J."/>
            <person name="Ahrendt S."/>
            <person name="Andreopoulos W."/>
            <person name="He G."/>
            <person name="LaButti K."/>
            <person name="Lipzen A."/>
            <person name="Ng V."/>
            <person name="Riley R."/>
            <person name="Sandor L."/>
            <person name="Barry K."/>
            <person name="Martinez A.T."/>
            <person name="Xiao Y."/>
            <person name="Gibbons J.G."/>
            <person name="Terashima K."/>
            <person name="Grigoriev I.V."/>
            <person name="Hibbett D."/>
        </authorList>
    </citation>
    <scope>NUCLEOTIDE SEQUENCE</scope>
    <source>
        <strain evidence="1">Sp2 HRB7682 ss15</strain>
    </source>
</reference>
<evidence type="ECO:0000313" key="1">
    <source>
        <dbReference type="EMBL" id="KAJ4493132.1"/>
    </source>
</evidence>
<protein>
    <submittedName>
        <fullName evidence="1">Uncharacterized protein</fullName>
    </submittedName>
</protein>